<proteinExistence type="predicted"/>
<reference evidence="2" key="1">
    <citation type="submission" date="2020-03" db="EMBL/GenBank/DDBJ databases">
        <title>The deep terrestrial virosphere.</title>
        <authorList>
            <person name="Holmfeldt K."/>
            <person name="Nilsson E."/>
            <person name="Simone D."/>
            <person name="Lopez-Fernandez M."/>
            <person name="Wu X."/>
            <person name="de Brujin I."/>
            <person name="Lundin D."/>
            <person name="Andersson A."/>
            <person name="Bertilsson S."/>
            <person name="Dopson M."/>
        </authorList>
    </citation>
    <scope>NUCLEOTIDE SEQUENCE</scope>
    <source>
        <strain evidence="2">MM415A01925</strain>
        <strain evidence="1">MM415B01087</strain>
    </source>
</reference>
<protein>
    <submittedName>
        <fullName evidence="2">Uncharacterized protein</fullName>
    </submittedName>
</protein>
<evidence type="ECO:0000313" key="1">
    <source>
        <dbReference type="EMBL" id="QJA60629.1"/>
    </source>
</evidence>
<dbReference type="EMBL" id="MT142121">
    <property type="protein sequence ID" value="QJA74789.1"/>
    <property type="molecule type" value="Genomic_DNA"/>
</dbReference>
<evidence type="ECO:0000313" key="2">
    <source>
        <dbReference type="EMBL" id="QJA74789.1"/>
    </source>
</evidence>
<dbReference type="AlphaFoldDB" id="A0A6M3JXS2"/>
<name>A0A6M3JXS2_9ZZZZ</name>
<organism evidence="2">
    <name type="scientific">viral metagenome</name>
    <dbReference type="NCBI Taxonomy" id="1070528"/>
    <lineage>
        <taxon>unclassified sequences</taxon>
        <taxon>metagenomes</taxon>
        <taxon>organismal metagenomes</taxon>
    </lineage>
</organism>
<gene>
    <name evidence="2" type="ORF">MM415A01925_0007</name>
    <name evidence="1" type="ORF">MM415B01087_0023</name>
</gene>
<accession>A0A6M3JXS2</accession>
<sequence>MGHKMINKNLFREIAKQVHPDLNGNGAGFNAKMQEVNKFKNNPEILLRLAKQWGLNLNGSFDDIKFDRKASDYKERVYHCVVGAIIRHSYKYKFKNKSVRGVITKIRTIKKGKYVGAFEFTVYNFIDNSLFKLKTRNLEPFIVVGMAHDDDLQLGWKAEEDIKEHKKEMSNYKRYLSLPVFSKLGIDTNTSYINSNTSVMINYKGGPKWKRLVRTTEKSVFIWETERDRLNNKQRRISIKHIMKLNYNTLVNP</sequence>
<dbReference type="EMBL" id="MT141415">
    <property type="protein sequence ID" value="QJA60629.1"/>
    <property type="molecule type" value="Genomic_DNA"/>
</dbReference>